<dbReference type="Proteomes" id="UP001589698">
    <property type="component" value="Unassembled WGS sequence"/>
</dbReference>
<evidence type="ECO:0000313" key="1">
    <source>
        <dbReference type="EMBL" id="MFC0222833.1"/>
    </source>
</evidence>
<reference evidence="1 2" key="1">
    <citation type="submission" date="2024-09" db="EMBL/GenBank/DDBJ databases">
        <authorList>
            <person name="Sun Q."/>
            <person name="Mori K."/>
        </authorList>
    </citation>
    <scope>NUCLEOTIDE SEQUENCE [LARGE SCALE GENOMIC DNA]</scope>
    <source>
        <strain evidence="1 2">CCM 8654</strain>
    </source>
</reference>
<gene>
    <name evidence="1" type="ORF">ACFFJG_10100</name>
</gene>
<evidence type="ECO:0008006" key="3">
    <source>
        <dbReference type="Google" id="ProtNLM"/>
    </source>
</evidence>
<protein>
    <recommendedName>
        <fullName evidence="3">FlgD Ig-like domain-containing protein</fullName>
    </recommendedName>
</protein>
<dbReference type="EMBL" id="JBHLXH010000001">
    <property type="protein sequence ID" value="MFC0222833.1"/>
    <property type="molecule type" value="Genomic_DNA"/>
</dbReference>
<proteinExistence type="predicted"/>
<evidence type="ECO:0000313" key="2">
    <source>
        <dbReference type="Proteomes" id="UP001589698"/>
    </source>
</evidence>
<name>A0ABV6E1Q1_9ACTN</name>
<dbReference type="RefSeq" id="WP_378518548.1">
    <property type="nucleotide sequence ID" value="NZ_CBCSDI010000032.1"/>
</dbReference>
<sequence>MPRRLHLAATAHSFTDRAGDCNGAASVTYVRLIARAVASLLAVAIVVGLSQQAGAELDEPAAVDVSVAPTEFWPAPEDGGEQLTVTFTAPVAGTYEIRVEGTIDGTYHDFGTLQPGTYSWTWDGRDRRGNLLEEQSFNLKIYSWRDNNHWADDVVVPIKLSRSGDSTYITDNNGDEGSAGHLDLDRFTLTTDRAGVHARYDFLPGYRKSNLFAAQAYLDVDQLKPGYIASIRRKTQSPKSKLVLTLTMAQLYSDAGGVKTIRCRGMKAEHEKRALAVTVPRRCMRLGGDKVRAGAFISDIHNHFDGFPDYGDGYRWTDWVRYEPRP</sequence>
<accession>A0ABV6E1Q1</accession>
<organism evidence="1 2">
    <name type="scientific">Nocardioides zeicaulis</name>
    <dbReference type="NCBI Taxonomy" id="1776857"/>
    <lineage>
        <taxon>Bacteria</taxon>
        <taxon>Bacillati</taxon>
        <taxon>Actinomycetota</taxon>
        <taxon>Actinomycetes</taxon>
        <taxon>Propionibacteriales</taxon>
        <taxon>Nocardioidaceae</taxon>
        <taxon>Nocardioides</taxon>
    </lineage>
</organism>
<keyword evidence="2" id="KW-1185">Reference proteome</keyword>
<comment type="caution">
    <text evidence="1">The sequence shown here is derived from an EMBL/GenBank/DDBJ whole genome shotgun (WGS) entry which is preliminary data.</text>
</comment>